<evidence type="ECO:0000313" key="5">
    <source>
        <dbReference type="Proteomes" id="UP000026915"/>
    </source>
</evidence>
<dbReference type="eggNOG" id="KOG1075">
    <property type="taxonomic scope" value="Eukaryota"/>
</dbReference>
<protein>
    <recommendedName>
        <fullName evidence="6">Reverse transcriptase domain-containing protein</fullName>
    </recommendedName>
</protein>
<dbReference type="PANTHER" id="PTHR33710">
    <property type="entry name" value="BNAC02G09200D PROTEIN"/>
    <property type="match status" value="1"/>
</dbReference>
<dbReference type="InParanoid" id="A0A061F2T4"/>
<evidence type="ECO:0008006" key="6">
    <source>
        <dbReference type="Google" id="ProtNLM"/>
    </source>
</evidence>
<feature type="compositionally biased region" description="Basic and acidic residues" evidence="1">
    <location>
        <begin position="1"/>
        <end position="18"/>
    </location>
</feature>
<evidence type="ECO:0000313" key="4">
    <source>
        <dbReference type="EMBL" id="EOY08834.1"/>
    </source>
</evidence>
<evidence type="ECO:0000256" key="1">
    <source>
        <dbReference type="SAM" id="MobiDB-lite"/>
    </source>
</evidence>
<dbReference type="Gramene" id="EOY08834">
    <property type="protein sequence ID" value="EOY08834"/>
    <property type="gene ID" value="TCM_024073"/>
</dbReference>
<dbReference type="SUPFAM" id="SSF56219">
    <property type="entry name" value="DNase I-like"/>
    <property type="match status" value="1"/>
</dbReference>
<gene>
    <name evidence="4" type="ORF">TCM_024073</name>
</gene>
<feature type="region of interest" description="Disordered" evidence="1">
    <location>
        <begin position="1"/>
        <end position="29"/>
    </location>
</feature>
<dbReference type="Pfam" id="PF00078">
    <property type="entry name" value="RVT_1"/>
    <property type="match status" value="1"/>
</dbReference>
<dbReference type="OMA" id="HAINWHT"/>
<dbReference type="PANTHER" id="PTHR33710:SF64">
    <property type="entry name" value="ENDONUCLEASE_EXONUCLEASE_PHOSPHATASE DOMAIN-CONTAINING PROTEIN"/>
    <property type="match status" value="1"/>
</dbReference>
<proteinExistence type="predicted"/>
<feature type="domain" description="Endonuclease/exonuclease/phosphatase" evidence="3">
    <location>
        <begin position="193"/>
        <end position="362"/>
    </location>
</feature>
<name>A0A061F2T4_THECC</name>
<feature type="domain" description="Reverse transcriptase" evidence="2">
    <location>
        <begin position="422"/>
        <end position="544"/>
    </location>
</feature>
<sequence>MSLSRDRIRFGLKTEDPRSQPVDTLPQNQNVLPGAFPRLSYRHTLFNENHEHDTNGEALDDDEVEVEVPESDEEDTDRNIGGPYIRLTKEEKLRIWKPWKNTLIVKLLDHYLIIRRWCLRFRSDEALVESVATRVCLLGMPREYYDKEILARISNKIGKTIKIDRTTSSQLRGKFARLWMGVDKMCCKYGFQNYFKVKANGYSGGIWVFWNAEVIEVEVLAYSSQLTHLLLNPSKEQWLLTEIYGSPLVKERKHLWDSLKLASNDQDIPWMVIGDFNQIISPDEKHGRNSVNLTQCNQLLNCMSYCNLYDFEASGFKFTWWNKKEGLDYTQVRLDRVFVNDRWHVMFPNVVAINLPRTHSDHHPVLVRCSSPSMLPDLNKFRFKEARTSHPSFDAYLRGSFPPSLNHTLITLIPKVERLENVSQFCPISLCSVRMKLLSKILVDRLRPILTELRRNTQSSFIPRLQASDNIIVVQKAIHTMWIMKRKKGALVIKIDLEKAYDRVKWSFLQEVLIEIGLPLNWISLIMNIVQNPTFFVLWNGTPMLHGGVTKATYFDICSKVGRKLEQWSNKFLSMAGRVSLAQAVTSTMASYIMQTTLLPNNVAMEINKLNMNFIWGQVSGKRKIHAINWHTLCLPKELRGLQIKETKKFNLALLAKLGW</sequence>
<dbReference type="AlphaFoldDB" id="A0A061F2T4"/>
<accession>A0A061F2T4</accession>
<dbReference type="Proteomes" id="UP000026915">
    <property type="component" value="Chromosome 5"/>
</dbReference>
<dbReference type="HOGENOM" id="CLU_415872_0_0_1"/>
<organism evidence="4 5">
    <name type="scientific">Theobroma cacao</name>
    <name type="common">Cacao</name>
    <name type="synonym">Cocoa</name>
    <dbReference type="NCBI Taxonomy" id="3641"/>
    <lineage>
        <taxon>Eukaryota</taxon>
        <taxon>Viridiplantae</taxon>
        <taxon>Streptophyta</taxon>
        <taxon>Embryophyta</taxon>
        <taxon>Tracheophyta</taxon>
        <taxon>Spermatophyta</taxon>
        <taxon>Magnoliopsida</taxon>
        <taxon>eudicotyledons</taxon>
        <taxon>Gunneridae</taxon>
        <taxon>Pentapetalae</taxon>
        <taxon>rosids</taxon>
        <taxon>malvids</taxon>
        <taxon>Malvales</taxon>
        <taxon>Malvaceae</taxon>
        <taxon>Byttnerioideae</taxon>
        <taxon>Theobroma</taxon>
    </lineage>
</organism>
<dbReference type="Pfam" id="PF03372">
    <property type="entry name" value="Exo_endo_phos"/>
    <property type="match status" value="1"/>
</dbReference>
<dbReference type="InterPro" id="IPR036691">
    <property type="entry name" value="Endo/exonu/phosph_ase_sf"/>
</dbReference>
<dbReference type="Gene3D" id="3.60.10.10">
    <property type="entry name" value="Endonuclease/exonuclease/phosphatase"/>
    <property type="match status" value="1"/>
</dbReference>
<dbReference type="InterPro" id="IPR005135">
    <property type="entry name" value="Endo/exonuclease/phosphatase"/>
</dbReference>
<reference evidence="4 5" key="1">
    <citation type="journal article" date="2013" name="Genome Biol.">
        <title>The genome sequence of the most widely cultivated cacao type and its use to identify candidate genes regulating pod color.</title>
        <authorList>
            <person name="Motamayor J.C."/>
            <person name="Mockaitis K."/>
            <person name="Schmutz J."/>
            <person name="Haiminen N."/>
            <person name="Iii D.L."/>
            <person name="Cornejo O."/>
            <person name="Findley S.D."/>
            <person name="Zheng P."/>
            <person name="Utro F."/>
            <person name="Royaert S."/>
            <person name="Saski C."/>
            <person name="Jenkins J."/>
            <person name="Podicheti R."/>
            <person name="Zhao M."/>
            <person name="Scheffler B.E."/>
            <person name="Stack J.C."/>
            <person name="Feltus F.A."/>
            <person name="Mustiga G.M."/>
            <person name="Amores F."/>
            <person name="Phillips W."/>
            <person name="Marelli J.P."/>
            <person name="May G.D."/>
            <person name="Shapiro H."/>
            <person name="Ma J."/>
            <person name="Bustamante C.D."/>
            <person name="Schnell R.J."/>
            <person name="Main D."/>
            <person name="Gilbert D."/>
            <person name="Parida L."/>
            <person name="Kuhn D.N."/>
        </authorList>
    </citation>
    <scope>NUCLEOTIDE SEQUENCE [LARGE SCALE GENOMIC DNA]</scope>
    <source>
        <strain evidence="5">cv. Matina 1-6</strain>
    </source>
</reference>
<evidence type="ECO:0000259" key="2">
    <source>
        <dbReference type="Pfam" id="PF00078"/>
    </source>
</evidence>
<keyword evidence="5" id="KW-1185">Reference proteome</keyword>
<evidence type="ECO:0000259" key="3">
    <source>
        <dbReference type="Pfam" id="PF03372"/>
    </source>
</evidence>
<dbReference type="InterPro" id="IPR000477">
    <property type="entry name" value="RT_dom"/>
</dbReference>
<dbReference type="EMBL" id="CM001883">
    <property type="protein sequence ID" value="EOY08834.1"/>
    <property type="molecule type" value="Genomic_DNA"/>
</dbReference>